<dbReference type="Proteomes" id="UP000694005">
    <property type="component" value="Chromosome A04"/>
</dbReference>
<organism evidence="1 2">
    <name type="scientific">Brassica campestris</name>
    <name type="common">Field mustard</name>
    <dbReference type="NCBI Taxonomy" id="3711"/>
    <lineage>
        <taxon>Eukaryota</taxon>
        <taxon>Viridiplantae</taxon>
        <taxon>Streptophyta</taxon>
        <taxon>Embryophyta</taxon>
        <taxon>Tracheophyta</taxon>
        <taxon>Spermatophyta</taxon>
        <taxon>Magnoliopsida</taxon>
        <taxon>eudicotyledons</taxon>
        <taxon>Gunneridae</taxon>
        <taxon>Pentapetalae</taxon>
        <taxon>rosids</taxon>
        <taxon>malvids</taxon>
        <taxon>Brassicales</taxon>
        <taxon>Brassicaceae</taxon>
        <taxon>Brassiceae</taxon>
        <taxon>Brassica</taxon>
    </lineage>
</organism>
<dbReference type="Gramene" id="A04p08590.2_BraZ1">
    <property type="protein sequence ID" value="A04p08590.2_BraZ1.CDS.1"/>
    <property type="gene ID" value="A04g08590.2_BraZ1"/>
</dbReference>
<sequence length="74" mass="8419">MRGRSTILPRDGHRRPYRTANTARLHTPRLATLARARSIANRKACRRGTEHSEALKAIGREAVNLQDSKEENRT</sequence>
<name>A0A8D9HU73_BRACM</name>
<evidence type="ECO:0000313" key="1">
    <source>
        <dbReference type="EMBL" id="CAG7905958.1"/>
    </source>
</evidence>
<gene>
    <name evidence="1" type="ORF">BRAPAZ1V2_A04P08590.2</name>
</gene>
<proteinExistence type="predicted"/>
<dbReference type="EMBL" id="LS974620">
    <property type="protein sequence ID" value="CAG7905958.1"/>
    <property type="molecule type" value="Genomic_DNA"/>
</dbReference>
<reference evidence="1 2" key="1">
    <citation type="submission" date="2021-07" db="EMBL/GenBank/DDBJ databases">
        <authorList>
            <consortium name="Genoscope - CEA"/>
            <person name="William W."/>
        </authorList>
    </citation>
    <scope>NUCLEOTIDE SEQUENCE [LARGE SCALE GENOMIC DNA]</scope>
</reference>
<accession>A0A8D9HU73</accession>
<evidence type="ECO:0000313" key="2">
    <source>
        <dbReference type="Proteomes" id="UP000694005"/>
    </source>
</evidence>
<dbReference type="AlphaFoldDB" id="A0A8D9HU73"/>
<protein>
    <submittedName>
        <fullName evidence="1">Uncharacterized protein</fullName>
    </submittedName>
</protein>